<evidence type="ECO:0000259" key="2">
    <source>
        <dbReference type="Pfam" id="PF05193"/>
    </source>
</evidence>
<dbReference type="InterPro" id="IPR011765">
    <property type="entry name" value="Pept_M16_N"/>
</dbReference>
<dbReference type="InterPro" id="IPR050361">
    <property type="entry name" value="MPP/UQCRC_Complex"/>
</dbReference>
<feature type="domain" description="Peptidase M16 N-terminal" evidence="1">
    <location>
        <begin position="22"/>
        <end position="145"/>
    </location>
</feature>
<dbReference type="Pfam" id="PF00675">
    <property type="entry name" value="Peptidase_M16"/>
    <property type="match status" value="1"/>
</dbReference>
<dbReference type="GO" id="GO:0046872">
    <property type="term" value="F:metal ion binding"/>
    <property type="evidence" value="ECO:0007669"/>
    <property type="project" value="InterPro"/>
</dbReference>
<dbReference type="InterPro" id="IPR007863">
    <property type="entry name" value="Peptidase_M16_C"/>
</dbReference>
<dbReference type="EMBL" id="CADCTK010000444">
    <property type="protein sequence ID" value="CAA9252115.1"/>
    <property type="molecule type" value="Genomic_DNA"/>
</dbReference>
<name>A0A6J4IJT2_9CHLR</name>
<organism evidence="3">
    <name type="scientific">uncultured Chloroflexia bacterium</name>
    <dbReference type="NCBI Taxonomy" id="1672391"/>
    <lineage>
        <taxon>Bacteria</taxon>
        <taxon>Bacillati</taxon>
        <taxon>Chloroflexota</taxon>
        <taxon>Chloroflexia</taxon>
        <taxon>environmental samples</taxon>
    </lineage>
</organism>
<protein>
    <recommendedName>
        <fullName evidence="4">Zinc protease</fullName>
    </recommendedName>
</protein>
<evidence type="ECO:0000313" key="3">
    <source>
        <dbReference type="EMBL" id="CAA9252115.1"/>
    </source>
</evidence>
<dbReference type="InterPro" id="IPR011249">
    <property type="entry name" value="Metalloenz_LuxS/M16"/>
</dbReference>
<reference evidence="3" key="1">
    <citation type="submission" date="2020-02" db="EMBL/GenBank/DDBJ databases">
        <authorList>
            <person name="Meier V. D."/>
        </authorList>
    </citation>
    <scope>NUCLEOTIDE SEQUENCE</scope>
    <source>
        <strain evidence="3">AVDCRST_MAG26</strain>
    </source>
</reference>
<dbReference type="Pfam" id="PF05193">
    <property type="entry name" value="Peptidase_M16_C"/>
    <property type="match status" value="1"/>
</dbReference>
<gene>
    <name evidence="3" type="ORF">AVDCRST_MAG26-1941</name>
</gene>
<dbReference type="PANTHER" id="PTHR11851">
    <property type="entry name" value="METALLOPROTEASE"/>
    <property type="match status" value="1"/>
</dbReference>
<dbReference type="AlphaFoldDB" id="A0A6J4IJT2"/>
<sequence length="412" mass="43959">MTSQIYTEQLPNGLTLAVEPMPHLRSVSWTLLIEAGSAGDPEGQSGSGSLLSGMVFRGAGDRDARELSDALDALGVQRGGGVDYESMTFAGSCLASDFGQALAIYADIVRRPRLPAAELDAERALGLQALASLHDNPAQRLFTELGQVYFPGPFGRPRLGRAEDLQRIDIDDVRNDHAARFRPAGGVLAVAGGVELDDVRKLADALLGDWEGTPRASARARPRAGAGYEHLQQDTAQTQIGVAYSGLPLGHPQYYRARLGLNVLSGGMGARLFTEVREKRGLVYSVAAVPRLHREVGVVLGYAGTQPERARETLDVLTGELQRIREGVTASELERARTGLLSALVMQGESSGARAGAMASDLFLIGRPRTLGEIRAAVEEISLEALNEHLLQHAPREFTVMTLGPEPVAAAA</sequence>
<dbReference type="Gene3D" id="3.30.830.10">
    <property type="entry name" value="Metalloenzyme, LuxS/M16 peptidase-like"/>
    <property type="match status" value="2"/>
</dbReference>
<accession>A0A6J4IJT2</accession>
<dbReference type="PANTHER" id="PTHR11851:SF219">
    <property type="entry name" value="HYPOTHETICAL ZINC PROTEASE"/>
    <property type="match status" value="1"/>
</dbReference>
<proteinExistence type="predicted"/>
<evidence type="ECO:0008006" key="4">
    <source>
        <dbReference type="Google" id="ProtNLM"/>
    </source>
</evidence>
<dbReference type="SUPFAM" id="SSF63411">
    <property type="entry name" value="LuxS/MPP-like metallohydrolase"/>
    <property type="match status" value="2"/>
</dbReference>
<feature type="domain" description="Peptidase M16 C-terminal" evidence="2">
    <location>
        <begin position="168"/>
        <end position="340"/>
    </location>
</feature>
<evidence type="ECO:0000259" key="1">
    <source>
        <dbReference type="Pfam" id="PF00675"/>
    </source>
</evidence>